<dbReference type="OMA" id="FTAFINT"/>
<feature type="chain" id="PRO_5004109738" evidence="1">
    <location>
        <begin position="22"/>
        <end position="151"/>
    </location>
</feature>
<reference evidence="2 3" key="1">
    <citation type="journal article" date="2012" name="PLoS Pathog.">
        <title>Diverse lifestyles and strategies of plant pathogenesis encoded in the genomes of eighteen Dothideomycetes fungi.</title>
        <authorList>
            <person name="Ohm R.A."/>
            <person name="Feau N."/>
            <person name="Henrissat B."/>
            <person name="Schoch C.L."/>
            <person name="Horwitz B.A."/>
            <person name="Barry K.W."/>
            <person name="Condon B.J."/>
            <person name="Copeland A.C."/>
            <person name="Dhillon B."/>
            <person name="Glaser F."/>
            <person name="Hesse C.N."/>
            <person name="Kosti I."/>
            <person name="LaButti K."/>
            <person name="Lindquist E.A."/>
            <person name="Lucas S."/>
            <person name="Salamov A.A."/>
            <person name="Bradshaw R.E."/>
            <person name="Ciuffetti L."/>
            <person name="Hamelin R.C."/>
            <person name="Kema G.H.J."/>
            <person name="Lawrence C."/>
            <person name="Scott J.A."/>
            <person name="Spatafora J.W."/>
            <person name="Turgeon B.G."/>
            <person name="de Wit P.J.G.M."/>
            <person name="Zhong S."/>
            <person name="Goodwin S.B."/>
            <person name="Grigoriev I.V."/>
        </authorList>
    </citation>
    <scope>NUCLEOTIDE SEQUENCE [LARGE SCALE GENOMIC DNA]</scope>
    <source>
        <strain evidence="2 3">SO2202</strain>
    </source>
</reference>
<dbReference type="HOGENOM" id="CLU_138726_0_0_1"/>
<dbReference type="Proteomes" id="UP000016931">
    <property type="component" value="Unassembled WGS sequence"/>
</dbReference>
<protein>
    <submittedName>
        <fullName evidence="2">Uncharacterized protein</fullName>
    </submittedName>
</protein>
<feature type="signal peptide" evidence="1">
    <location>
        <begin position="1"/>
        <end position="21"/>
    </location>
</feature>
<dbReference type="GeneID" id="27898711"/>
<evidence type="ECO:0000313" key="3">
    <source>
        <dbReference type="Proteomes" id="UP000016931"/>
    </source>
</evidence>
<dbReference type="RefSeq" id="XP_016757387.1">
    <property type="nucleotide sequence ID" value="XM_016901574.1"/>
</dbReference>
<sequence>MHSTTTLLTAAATLLASTAQARIVGFYAPQNAAPNADVKIEIFTEGYPQTINDVAISFGLTPLESLFMGSLGTYVSTKALGPDFSNVDGNITHIIHIPATFPVGPAVLQASHFSLTGASSTPATEIYYANVTIGAGNQFPYTTSARIPNPM</sequence>
<gene>
    <name evidence="2" type="ORF">SEPMUDRAFT_120132</name>
</gene>
<name>N1QDA1_SPHMS</name>
<keyword evidence="3" id="KW-1185">Reference proteome</keyword>
<proteinExistence type="predicted"/>
<dbReference type="eggNOG" id="ENOG502S8NB">
    <property type="taxonomic scope" value="Eukaryota"/>
</dbReference>
<dbReference type="EMBL" id="KB456269">
    <property type="protein sequence ID" value="EMF09266.1"/>
    <property type="molecule type" value="Genomic_DNA"/>
</dbReference>
<evidence type="ECO:0000313" key="2">
    <source>
        <dbReference type="EMBL" id="EMF09266.1"/>
    </source>
</evidence>
<dbReference type="Pfam" id="PF19271">
    <property type="entry name" value="Nis1"/>
    <property type="match status" value="1"/>
</dbReference>
<keyword evidence="1" id="KW-0732">Signal</keyword>
<accession>N1QDA1</accession>
<evidence type="ECO:0000256" key="1">
    <source>
        <dbReference type="SAM" id="SignalP"/>
    </source>
</evidence>
<dbReference type="AlphaFoldDB" id="N1QDA1"/>
<dbReference type="OrthoDB" id="3913322at2759"/>
<organism evidence="2 3">
    <name type="scientific">Sphaerulina musiva (strain SO2202)</name>
    <name type="common">Poplar stem canker fungus</name>
    <name type="synonym">Septoria musiva</name>
    <dbReference type="NCBI Taxonomy" id="692275"/>
    <lineage>
        <taxon>Eukaryota</taxon>
        <taxon>Fungi</taxon>
        <taxon>Dikarya</taxon>
        <taxon>Ascomycota</taxon>
        <taxon>Pezizomycotina</taxon>
        <taxon>Dothideomycetes</taxon>
        <taxon>Dothideomycetidae</taxon>
        <taxon>Mycosphaerellales</taxon>
        <taxon>Mycosphaerellaceae</taxon>
        <taxon>Sphaerulina</taxon>
    </lineage>
</organism>
<dbReference type="InterPro" id="IPR045469">
    <property type="entry name" value="Nis1"/>
</dbReference>